<protein>
    <recommendedName>
        <fullName evidence="3">CST complex subunit Ten1</fullName>
    </recommendedName>
</protein>
<proteinExistence type="predicted"/>
<dbReference type="Proteomes" id="UP001219355">
    <property type="component" value="Chromosome 1"/>
</dbReference>
<dbReference type="GO" id="GO:0043047">
    <property type="term" value="F:single-stranded telomeric DNA binding"/>
    <property type="evidence" value="ECO:0007669"/>
    <property type="project" value="InterPro"/>
</dbReference>
<reference evidence="1" key="1">
    <citation type="submission" date="2023-03" db="EMBL/GenBank/DDBJ databases">
        <title>Emydomyces testavorans Genome Sequence.</title>
        <authorList>
            <person name="Hoyer L."/>
        </authorList>
    </citation>
    <scope>NUCLEOTIDE SEQUENCE</scope>
    <source>
        <strain evidence="1">16-2883</strain>
    </source>
</reference>
<evidence type="ECO:0000313" key="1">
    <source>
        <dbReference type="EMBL" id="WEW55361.1"/>
    </source>
</evidence>
<organism evidence="1 2">
    <name type="scientific">Emydomyces testavorans</name>
    <dbReference type="NCBI Taxonomy" id="2070801"/>
    <lineage>
        <taxon>Eukaryota</taxon>
        <taxon>Fungi</taxon>
        <taxon>Dikarya</taxon>
        <taxon>Ascomycota</taxon>
        <taxon>Pezizomycotina</taxon>
        <taxon>Eurotiomycetes</taxon>
        <taxon>Eurotiomycetidae</taxon>
        <taxon>Onygenales</taxon>
        <taxon>Nannizziopsiaceae</taxon>
        <taxon>Emydomyces</taxon>
    </lineage>
</organism>
<dbReference type="GO" id="GO:1990879">
    <property type="term" value="C:CST complex"/>
    <property type="evidence" value="ECO:0007669"/>
    <property type="project" value="InterPro"/>
</dbReference>
<sequence length="157" mass="17360">MNQQVPGPLPTRLVFLSEVSSLPEGSKVRFLGCISKYTIATGILNLEHKYSASLSDQKCFDAISEATIDVDINLLLDSLSHADIDVGNWVNVLGYVRRSYPVSRLCFQAETPNKADLDPTVYVEAVMIIPAGAIRLGEYERVLSESREVERRLKTSG</sequence>
<gene>
    <name evidence="1" type="ORF">PRK78_000791</name>
</gene>
<evidence type="ECO:0000313" key="2">
    <source>
        <dbReference type="Proteomes" id="UP001219355"/>
    </source>
</evidence>
<dbReference type="GO" id="GO:0016233">
    <property type="term" value="P:telomere capping"/>
    <property type="evidence" value="ECO:0007669"/>
    <property type="project" value="InterPro"/>
</dbReference>
<dbReference type="InterPro" id="IPR024222">
    <property type="entry name" value="Ten1_fungal"/>
</dbReference>
<dbReference type="InterPro" id="IPR012340">
    <property type="entry name" value="NA-bd_OB-fold"/>
</dbReference>
<dbReference type="Pfam" id="PF12658">
    <property type="entry name" value="Ten1"/>
    <property type="match status" value="1"/>
</dbReference>
<accession>A0AAF0IG79</accession>
<dbReference type="Gene3D" id="2.40.50.140">
    <property type="entry name" value="Nucleic acid-binding proteins"/>
    <property type="match status" value="1"/>
</dbReference>
<name>A0AAF0IG79_9EURO</name>
<dbReference type="AlphaFoldDB" id="A0AAF0IG79"/>
<dbReference type="EMBL" id="CP120627">
    <property type="protein sequence ID" value="WEW55361.1"/>
    <property type="molecule type" value="Genomic_DNA"/>
</dbReference>
<keyword evidence="2" id="KW-1185">Reference proteome</keyword>
<evidence type="ECO:0008006" key="3">
    <source>
        <dbReference type="Google" id="ProtNLM"/>
    </source>
</evidence>